<evidence type="ECO:0000313" key="2">
    <source>
        <dbReference type="EMBL" id="ARX60080.1"/>
    </source>
</evidence>
<keyword evidence="2" id="KW-0614">Plasmid</keyword>
<protein>
    <recommendedName>
        <fullName evidence="3">Lipoprotein</fullName>
    </recommendedName>
</protein>
<evidence type="ECO:0008006" key="3">
    <source>
        <dbReference type="Google" id="ProtNLM"/>
    </source>
</evidence>
<dbReference type="AlphaFoldDB" id="A0A1Z1UX63"/>
<accession>A0A1Z1UX63</accession>
<geneLocation type="plasmid" evidence="2">
    <name>pVAPN1572</name>
</geneLocation>
<keyword evidence="1" id="KW-0732">Signal</keyword>
<feature type="chain" id="PRO_5038596880" description="Lipoprotein" evidence="1">
    <location>
        <begin position="24"/>
        <end position="189"/>
    </location>
</feature>
<sequence>MTRESIATAVAFAALAVGLTACGSASKPPTPSVSATTTTAPASPFDADDFIGDKQRFYAKQIIDTVEQRGGTPNQVLAALVAGKAEADWMAGGGNKFDIYGWEHRLQYGASDSNTATPAATNNFMDVAATVPVDDNDPVAYALAVQRADPRGYDEKKHFRYKKDATAAGEYAIALPAAKIAYAELRSSQ</sequence>
<gene>
    <name evidence="2" type="ORF">pVAPN1572_0401</name>
</gene>
<dbReference type="EMBL" id="KX443401">
    <property type="protein sequence ID" value="ARX60080.1"/>
    <property type="molecule type" value="Genomic_DNA"/>
</dbReference>
<dbReference type="PROSITE" id="PS51257">
    <property type="entry name" value="PROKAR_LIPOPROTEIN"/>
    <property type="match status" value="1"/>
</dbReference>
<organism evidence="2">
    <name type="scientific">Rhodococcus hoagii</name>
    <name type="common">Corynebacterium equii</name>
    <dbReference type="NCBI Taxonomy" id="43767"/>
    <lineage>
        <taxon>Bacteria</taxon>
        <taxon>Bacillati</taxon>
        <taxon>Actinomycetota</taxon>
        <taxon>Actinomycetes</taxon>
        <taxon>Mycobacteriales</taxon>
        <taxon>Nocardiaceae</taxon>
        <taxon>Prescottella</taxon>
    </lineage>
</organism>
<evidence type="ECO:0000256" key="1">
    <source>
        <dbReference type="SAM" id="SignalP"/>
    </source>
</evidence>
<proteinExistence type="predicted"/>
<reference evidence="2" key="1">
    <citation type="journal article" date="2017" name="Genome Biol. Evol.">
        <title>Comparative Genomics of Rhodococcus equi Virulence Plasmids Indicates Host-Driven Evolution of the vap Pathogenicity Island.</title>
        <authorList>
            <person name="MacArthur I."/>
            <person name="Anastasi E."/>
            <person name="Alvarez S."/>
            <person name="Scortti M."/>
            <person name="Vazquez-Boland J.A."/>
        </authorList>
    </citation>
    <scope>NUCLEOTIDE SEQUENCE</scope>
    <source>
        <strain evidence="2">PAM1572</strain>
        <plasmid evidence="2">pVAPN1572</plasmid>
    </source>
</reference>
<dbReference type="RefSeq" id="WP_172687767.1">
    <property type="nucleotide sequence ID" value="NZ_KX443401.1"/>
</dbReference>
<feature type="signal peptide" evidence="1">
    <location>
        <begin position="1"/>
        <end position="23"/>
    </location>
</feature>
<name>A0A1Z1UX63_RHOHA</name>